<feature type="transmembrane region" description="Helical" evidence="7">
    <location>
        <begin position="46"/>
        <end position="67"/>
    </location>
</feature>
<evidence type="ECO:0000256" key="7">
    <source>
        <dbReference type="SAM" id="Phobius"/>
    </source>
</evidence>
<evidence type="ECO:0000313" key="9">
    <source>
        <dbReference type="Proteomes" id="UP000293300"/>
    </source>
</evidence>
<evidence type="ECO:0000256" key="6">
    <source>
        <dbReference type="ARBA" id="ARBA00023136"/>
    </source>
</evidence>
<dbReference type="GO" id="GO:0005886">
    <property type="term" value="C:plasma membrane"/>
    <property type="evidence" value="ECO:0007669"/>
    <property type="project" value="UniProtKB-SubCell"/>
</dbReference>
<gene>
    <name evidence="8" type="ORF">EZL74_05655</name>
</gene>
<dbReference type="InterPro" id="IPR032808">
    <property type="entry name" value="DoxX"/>
</dbReference>
<name>A0A4Q9Z5V3_9FLAO</name>
<evidence type="ECO:0000256" key="4">
    <source>
        <dbReference type="ARBA" id="ARBA00022692"/>
    </source>
</evidence>
<organism evidence="8 9">
    <name type="scientific">Flavobacterium silvisoli</name>
    <dbReference type="NCBI Taxonomy" id="2529433"/>
    <lineage>
        <taxon>Bacteria</taxon>
        <taxon>Pseudomonadati</taxon>
        <taxon>Bacteroidota</taxon>
        <taxon>Flavobacteriia</taxon>
        <taxon>Flavobacteriales</taxon>
        <taxon>Flavobacteriaceae</taxon>
        <taxon>Flavobacterium</taxon>
    </lineage>
</organism>
<protein>
    <submittedName>
        <fullName evidence="8">DoxX family protein</fullName>
    </submittedName>
</protein>
<evidence type="ECO:0000256" key="2">
    <source>
        <dbReference type="ARBA" id="ARBA00006679"/>
    </source>
</evidence>
<reference evidence="8 9" key="1">
    <citation type="submission" date="2019-02" db="EMBL/GenBank/DDBJ databases">
        <title>Flavobacterium sp. RD-2-33 isolated from forest soil.</title>
        <authorList>
            <person name="Chaudhary D.K."/>
        </authorList>
    </citation>
    <scope>NUCLEOTIDE SEQUENCE [LARGE SCALE GENOMIC DNA]</scope>
    <source>
        <strain evidence="8 9">RD-2-33</strain>
    </source>
</reference>
<evidence type="ECO:0000313" key="8">
    <source>
        <dbReference type="EMBL" id="TBX69901.1"/>
    </source>
</evidence>
<comment type="caution">
    <text evidence="8">The sequence shown here is derived from an EMBL/GenBank/DDBJ whole genome shotgun (WGS) entry which is preliminary data.</text>
</comment>
<dbReference type="AlphaFoldDB" id="A0A4Q9Z5V3"/>
<evidence type="ECO:0000256" key="3">
    <source>
        <dbReference type="ARBA" id="ARBA00022475"/>
    </source>
</evidence>
<comment type="similarity">
    <text evidence="2">Belongs to the DoxX family.</text>
</comment>
<proteinExistence type="inferred from homology"/>
<dbReference type="OrthoDB" id="280866at2"/>
<keyword evidence="5 7" id="KW-1133">Transmembrane helix</keyword>
<evidence type="ECO:0000256" key="5">
    <source>
        <dbReference type="ARBA" id="ARBA00022989"/>
    </source>
</evidence>
<accession>A0A4Q9Z5V3</accession>
<dbReference type="EMBL" id="SJPE01000005">
    <property type="protein sequence ID" value="TBX69901.1"/>
    <property type="molecule type" value="Genomic_DNA"/>
</dbReference>
<feature type="transmembrane region" description="Helical" evidence="7">
    <location>
        <begin position="106"/>
        <end position="126"/>
    </location>
</feature>
<feature type="transmembrane region" description="Helical" evidence="7">
    <location>
        <begin position="7"/>
        <end position="26"/>
    </location>
</feature>
<keyword evidence="4 7" id="KW-0812">Transmembrane</keyword>
<feature type="transmembrane region" description="Helical" evidence="7">
    <location>
        <begin position="74"/>
        <end position="94"/>
    </location>
</feature>
<dbReference type="InterPro" id="IPR051907">
    <property type="entry name" value="DoxX-like_oxidoreductase"/>
</dbReference>
<keyword evidence="9" id="KW-1185">Reference proteome</keyword>
<dbReference type="Pfam" id="PF07681">
    <property type="entry name" value="DoxX"/>
    <property type="match status" value="1"/>
</dbReference>
<evidence type="ECO:0000256" key="1">
    <source>
        <dbReference type="ARBA" id="ARBA00004651"/>
    </source>
</evidence>
<sequence>MKKENSIGLFVIRVAIAFPMLVYGISKLINDIGFIKDLLTALGMPSFVAYGVYLGEIVAPIALLVGYRTRLAGLLFALNSLVALLLTQTGAVFTLNAYGGWAVELLALYILVALGLFFTGGGRLAVSSEHRWD</sequence>
<dbReference type="RefSeq" id="WP_131475630.1">
    <property type="nucleotide sequence ID" value="NZ_SJPE01000005.1"/>
</dbReference>
<dbReference type="PANTHER" id="PTHR33452">
    <property type="entry name" value="OXIDOREDUCTASE CATD-RELATED"/>
    <property type="match status" value="1"/>
</dbReference>
<dbReference type="PANTHER" id="PTHR33452:SF1">
    <property type="entry name" value="INNER MEMBRANE PROTEIN YPHA-RELATED"/>
    <property type="match status" value="1"/>
</dbReference>
<keyword evidence="6 7" id="KW-0472">Membrane</keyword>
<dbReference type="Proteomes" id="UP000293300">
    <property type="component" value="Unassembled WGS sequence"/>
</dbReference>
<comment type="subcellular location">
    <subcellularLocation>
        <location evidence="1">Cell membrane</location>
        <topology evidence="1">Multi-pass membrane protein</topology>
    </subcellularLocation>
</comment>
<keyword evidence="3" id="KW-1003">Cell membrane</keyword>